<feature type="chain" id="PRO_5045039140" evidence="1">
    <location>
        <begin position="24"/>
        <end position="230"/>
    </location>
</feature>
<protein>
    <submittedName>
        <fullName evidence="2">Uncharacterized protein</fullName>
    </submittedName>
</protein>
<keyword evidence="3" id="KW-1185">Reference proteome</keyword>
<keyword evidence="1" id="KW-0732">Signal</keyword>
<name>A0ABP9UL27_9BACT</name>
<evidence type="ECO:0000313" key="2">
    <source>
        <dbReference type="EMBL" id="GAA5482306.1"/>
    </source>
</evidence>
<dbReference type="RefSeq" id="WP_353566451.1">
    <property type="nucleotide sequence ID" value="NZ_BAABRI010000007.1"/>
</dbReference>
<gene>
    <name evidence="2" type="ORF">Hsar01_01524</name>
</gene>
<dbReference type="EMBL" id="BAABRI010000007">
    <property type="protein sequence ID" value="GAA5482306.1"/>
    <property type="molecule type" value="Genomic_DNA"/>
</dbReference>
<evidence type="ECO:0000313" key="3">
    <source>
        <dbReference type="Proteomes" id="UP001476282"/>
    </source>
</evidence>
<proteinExistence type="predicted"/>
<accession>A0ABP9UL27</accession>
<reference evidence="2 3" key="1">
    <citation type="submission" date="2024-02" db="EMBL/GenBank/DDBJ databases">
        <title>Haloferula sargassicola NBRC 104335.</title>
        <authorList>
            <person name="Ichikawa N."/>
            <person name="Katano-Makiyama Y."/>
            <person name="Hidaka K."/>
        </authorList>
    </citation>
    <scope>NUCLEOTIDE SEQUENCE [LARGE SCALE GENOMIC DNA]</scope>
    <source>
        <strain evidence="2 3">NBRC 104335</strain>
    </source>
</reference>
<comment type="caution">
    <text evidence="2">The sequence shown here is derived from an EMBL/GenBank/DDBJ whole genome shotgun (WGS) entry which is preliminary data.</text>
</comment>
<sequence>MPAFLRPLLLFLIVLGFAPSAMAGDHVIVTGGPALREWEDLRIPRDRHDRFWGNFVRASTLRMVEIRKAYGSNAPLVWIIYRPAYQTRANEEGKPLTTWLSELASERNATLRWVSSSADFVNALNSRPRGSIETFDYFGHSNKFCFMLDYGNSIMAASTAWFHENDISRVNRSIFAKNAYCKSWGCHTGESMSQAWKRHLGVPLEGAVGPTDYTAISRGALPVVNGRWAR</sequence>
<feature type="signal peptide" evidence="1">
    <location>
        <begin position="1"/>
        <end position="23"/>
    </location>
</feature>
<dbReference type="Proteomes" id="UP001476282">
    <property type="component" value="Unassembled WGS sequence"/>
</dbReference>
<organism evidence="2 3">
    <name type="scientific">Haloferula sargassicola</name>
    <dbReference type="NCBI Taxonomy" id="490096"/>
    <lineage>
        <taxon>Bacteria</taxon>
        <taxon>Pseudomonadati</taxon>
        <taxon>Verrucomicrobiota</taxon>
        <taxon>Verrucomicrobiia</taxon>
        <taxon>Verrucomicrobiales</taxon>
        <taxon>Verrucomicrobiaceae</taxon>
        <taxon>Haloferula</taxon>
    </lineage>
</organism>
<evidence type="ECO:0000256" key="1">
    <source>
        <dbReference type="SAM" id="SignalP"/>
    </source>
</evidence>